<evidence type="ECO:0000259" key="1">
    <source>
        <dbReference type="Pfam" id="PF07883"/>
    </source>
</evidence>
<dbReference type="Pfam" id="PF07883">
    <property type="entry name" value="Cupin_2"/>
    <property type="match status" value="1"/>
</dbReference>
<dbReference type="InterPro" id="IPR014710">
    <property type="entry name" value="RmlC-like_jellyroll"/>
</dbReference>
<comment type="caution">
    <text evidence="2">The sequence shown here is derived from an EMBL/GenBank/DDBJ whole genome shotgun (WGS) entry which is preliminary data.</text>
</comment>
<dbReference type="EMBL" id="JYIJ01000018">
    <property type="protein sequence ID" value="KWX00616.1"/>
    <property type="molecule type" value="Genomic_DNA"/>
</dbReference>
<dbReference type="RefSeq" id="WP_067421259.1">
    <property type="nucleotide sequence ID" value="NZ_CP171739.1"/>
</dbReference>
<dbReference type="EMBL" id="JYIK01001118">
    <property type="protein sequence ID" value="KWX05631.1"/>
    <property type="molecule type" value="Genomic_DNA"/>
</dbReference>
<gene>
    <name evidence="2" type="ORF">TH66_17075</name>
    <name evidence="3" type="ORF">TR74_23590</name>
</gene>
<dbReference type="Proteomes" id="UP000070598">
    <property type="component" value="Unassembled WGS sequence"/>
</dbReference>
<evidence type="ECO:0000313" key="4">
    <source>
        <dbReference type="Proteomes" id="UP000070598"/>
    </source>
</evidence>
<evidence type="ECO:0000313" key="5">
    <source>
        <dbReference type="Proteomes" id="UP000070659"/>
    </source>
</evidence>
<evidence type="ECO:0000313" key="2">
    <source>
        <dbReference type="EMBL" id="KWX00616.1"/>
    </source>
</evidence>
<sequence>MTTAISRNQRVIHVPAGEGPALWVPEDTVSPDATSSVKATYIVKATAEITGGSLSFVEASVPPGSGPPPHVHADSDEAYYILSGRFEVLDGDRTLVAKPGDFVYIPRNTLHRFKNVGVDAARLLFLFTPAGFERLFFEVGQPARPGEPAPLVGPDDVRKAAEVGPRFFGA</sequence>
<feature type="domain" description="Cupin type-2" evidence="1">
    <location>
        <begin position="59"/>
        <end position="126"/>
    </location>
</feature>
<dbReference type="OrthoDB" id="9791637at2"/>
<dbReference type="SUPFAM" id="SSF51182">
    <property type="entry name" value="RmlC-like cupins"/>
    <property type="match status" value="1"/>
</dbReference>
<dbReference type="PATRIC" id="fig|1469144.8.peg.2473"/>
<dbReference type="InterPro" id="IPR011051">
    <property type="entry name" value="RmlC_Cupin_sf"/>
</dbReference>
<dbReference type="AlphaFoldDB" id="A0A132MS91"/>
<evidence type="ECO:0000313" key="3">
    <source>
        <dbReference type="EMBL" id="KWX05631.1"/>
    </source>
</evidence>
<organism evidence="2 5">
    <name type="scientific">Carbonactinospora thermoautotrophica</name>
    <dbReference type="NCBI Taxonomy" id="1469144"/>
    <lineage>
        <taxon>Bacteria</taxon>
        <taxon>Bacillati</taxon>
        <taxon>Actinomycetota</taxon>
        <taxon>Actinomycetes</taxon>
        <taxon>Kitasatosporales</taxon>
        <taxon>Carbonactinosporaceae</taxon>
        <taxon>Carbonactinospora</taxon>
    </lineage>
</organism>
<dbReference type="InterPro" id="IPR053146">
    <property type="entry name" value="QDO-like"/>
</dbReference>
<reference evidence="2 5" key="2">
    <citation type="submission" date="2015-02" db="EMBL/GenBank/DDBJ databases">
        <title>Physiological reanalysis, assessment of diazotrophy, and genome sequences of multiple isolates of Streptomyces thermoautotrophicus.</title>
        <authorList>
            <person name="MacKellar D.C."/>
            <person name="Lieber L."/>
            <person name="Norman J."/>
            <person name="Bolger A."/>
            <person name="Tobin C."/>
            <person name="Murray J.W."/>
            <person name="Prell J."/>
        </authorList>
    </citation>
    <scope>NUCLEOTIDE SEQUENCE [LARGE SCALE GENOMIC DNA]</scope>
    <source>
        <strain evidence="2 5">UBT1</strain>
    </source>
</reference>
<proteinExistence type="predicted"/>
<dbReference type="PANTHER" id="PTHR36440">
    <property type="entry name" value="PUTATIVE (AFU_ORTHOLOGUE AFUA_8G07350)-RELATED"/>
    <property type="match status" value="1"/>
</dbReference>
<name>A0A132MS91_9ACTN</name>
<protein>
    <submittedName>
        <fullName evidence="2">Cupin</fullName>
    </submittedName>
</protein>
<dbReference type="InterPro" id="IPR013096">
    <property type="entry name" value="Cupin_2"/>
</dbReference>
<reference evidence="4" key="1">
    <citation type="submission" date="2015-02" db="EMBL/GenBank/DDBJ databases">
        <title>Physiological reanalysis, assessment of diazotrophy, and genome sequences of multiple isolates of Streptomyces thermoautotrophicus.</title>
        <authorList>
            <person name="MacKellar D.C."/>
            <person name="Lieber L."/>
            <person name="Norman J."/>
            <person name="Bolger A."/>
            <person name="Tobin C."/>
            <person name="Murray J.W."/>
            <person name="Friesen M."/>
            <person name="Prell J."/>
        </authorList>
    </citation>
    <scope>NUCLEOTIDE SEQUENCE [LARGE SCALE GENOMIC DNA]</scope>
    <source>
        <strain evidence="4">UBT1</strain>
    </source>
</reference>
<dbReference type="Gene3D" id="2.60.120.10">
    <property type="entry name" value="Jelly Rolls"/>
    <property type="match status" value="1"/>
</dbReference>
<dbReference type="PANTHER" id="PTHR36440:SF1">
    <property type="entry name" value="PUTATIVE (AFU_ORTHOLOGUE AFUA_8G07350)-RELATED"/>
    <property type="match status" value="1"/>
</dbReference>
<accession>A0A132MS91</accession>
<dbReference type="Proteomes" id="UP000070659">
    <property type="component" value="Unassembled WGS sequence"/>
</dbReference>